<feature type="transmembrane region" description="Helical" evidence="1">
    <location>
        <begin position="172"/>
        <end position="193"/>
    </location>
</feature>
<feature type="transmembrane region" description="Helical" evidence="1">
    <location>
        <begin position="29"/>
        <end position="51"/>
    </location>
</feature>
<keyword evidence="2" id="KW-0732">Signal</keyword>
<comment type="caution">
    <text evidence="3">The sequence shown here is derived from an EMBL/GenBank/DDBJ whole genome shotgun (WGS) entry which is preliminary data.</text>
</comment>
<accession>A0AAP8SPI5</accession>
<evidence type="ECO:0000256" key="2">
    <source>
        <dbReference type="SAM" id="SignalP"/>
    </source>
</evidence>
<evidence type="ECO:0000256" key="1">
    <source>
        <dbReference type="SAM" id="Phobius"/>
    </source>
</evidence>
<sequence>MPRLLLWVPILLAPSAAFAHSPMPGIGYFYSGILHPLLVPSHLLALVALGLLIGQRGLQAMRLAYPCFLVALLVGLAYAGYAPESISIAETLLLVAAGGCGLLVAANLALPSALLAMLTVVAAFVIGADSGVTDLERRETFGAMLGAGTGTCIVLIAVAAVAELPRRDWQKILVRVVGSWCAASAALVLALALRGLT</sequence>
<dbReference type="KEGG" id="hja:BST95_14820"/>
<name>A0AAP8SPI5_9GAMM</name>
<evidence type="ECO:0000313" key="3">
    <source>
        <dbReference type="EMBL" id="PLW87631.1"/>
    </source>
</evidence>
<gene>
    <name evidence="3" type="ORF">C0029_03365</name>
</gene>
<protein>
    <recommendedName>
        <fullName evidence="5">HupE/UreJ protein</fullName>
    </recommendedName>
</protein>
<feature type="transmembrane region" description="Helical" evidence="1">
    <location>
        <begin position="63"/>
        <end position="81"/>
    </location>
</feature>
<reference evidence="3 4" key="1">
    <citation type="submission" date="2018-01" db="EMBL/GenBank/DDBJ databases">
        <title>The draft genome sequence of Halioglobus japonicus S1-36.</title>
        <authorList>
            <person name="Du Z.-J."/>
            <person name="Shi M.-J."/>
        </authorList>
    </citation>
    <scope>NUCLEOTIDE SEQUENCE [LARGE SCALE GENOMIC DNA]</scope>
    <source>
        <strain evidence="3 4">S1-36</strain>
    </source>
</reference>
<dbReference type="AlphaFoldDB" id="A0AAP8SPI5"/>
<dbReference type="InterPro" id="IPR007038">
    <property type="entry name" value="HupE_UreJ"/>
</dbReference>
<feature type="chain" id="PRO_5043021285" description="HupE/UreJ protein" evidence="2">
    <location>
        <begin position="20"/>
        <end position="197"/>
    </location>
</feature>
<dbReference type="Proteomes" id="UP000235162">
    <property type="component" value="Unassembled WGS sequence"/>
</dbReference>
<dbReference type="EMBL" id="PKUR01000001">
    <property type="protein sequence ID" value="PLW87631.1"/>
    <property type="molecule type" value="Genomic_DNA"/>
</dbReference>
<keyword evidence="1" id="KW-1133">Transmembrane helix</keyword>
<feature type="transmembrane region" description="Helical" evidence="1">
    <location>
        <begin position="140"/>
        <end position="160"/>
    </location>
</feature>
<organism evidence="3 4">
    <name type="scientific">Halioglobus japonicus</name>
    <dbReference type="NCBI Taxonomy" id="930805"/>
    <lineage>
        <taxon>Bacteria</taxon>
        <taxon>Pseudomonadati</taxon>
        <taxon>Pseudomonadota</taxon>
        <taxon>Gammaproteobacteria</taxon>
        <taxon>Cellvibrionales</taxon>
        <taxon>Halieaceae</taxon>
        <taxon>Halioglobus</taxon>
    </lineage>
</organism>
<keyword evidence="1" id="KW-0472">Membrane</keyword>
<dbReference type="RefSeq" id="WP_084200331.1">
    <property type="nucleotide sequence ID" value="NZ_BMYL01000001.1"/>
</dbReference>
<keyword evidence="4" id="KW-1185">Reference proteome</keyword>
<keyword evidence="1" id="KW-0812">Transmembrane</keyword>
<evidence type="ECO:0000313" key="4">
    <source>
        <dbReference type="Proteomes" id="UP000235162"/>
    </source>
</evidence>
<proteinExistence type="predicted"/>
<feature type="signal peptide" evidence="2">
    <location>
        <begin position="1"/>
        <end position="19"/>
    </location>
</feature>
<feature type="transmembrane region" description="Helical" evidence="1">
    <location>
        <begin position="87"/>
        <end position="105"/>
    </location>
</feature>
<dbReference type="Pfam" id="PF04955">
    <property type="entry name" value="HupE_UreJ"/>
    <property type="match status" value="1"/>
</dbReference>
<evidence type="ECO:0008006" key="5">
    <source>
        <dbReference type="Google" id="ProtNLM"/>
    </source>
</evidence>